<dbReference type="PANTHER" id="PTHR15680">
    <property type="entry name" value="RIBOSOMAL PROTEIN L19"/>
    <property type="match status" value="1"/>
</dbReference>
<evidence type="ECO:0000256" key="2">
    <source>
        <dbReference type="ARBA" id="ARBA00022980"/>
    </source>
</evidence>
<evidence type="ECO:0000256" key="3">
    <source>
        <dbReference type="ARBA" id="ARBA00023274"/>
    </source>
</evidence>
<dbReference type="InterPro" id="IPR018257">
    <property type="entry name" value="Ribosomal_bL19_CS"/>
</dbReference>
<dbReference type="GO" id="GO:0006412">
    <property type="term" value="P:translation"/>
    <property type="evidence" value="ECO:0007669"/>
    <property type="project" value="InterPro"/>
</dbReference>
<evidence type="ECO:0000313" key="6">
    <source>
        <dbReference type="EMBL" id="CAB4716432.1"/>
    </source>
</evidence>
<dbReference type="Pfam" id="PF01245">
    <property type="entry name" value="Ribosomal_L19"/>
    <property type="match status" value="1"/>
</dbReference>
<dbReference type="EMBL" id="CAEZYL010000006">
    <property type="protein sequence ID" value="CAB4716432.1"/>
    <property type="molecule type" value="Genomic_DNA"/>
</dbReference>
<dbReference type="HAMAP" id="MF_00402">
    <property type="entry name" value="Ribosomal_bL19"/>
    <property type="match status" value="1"/>
</dbReference>
<dbReference type="EMBL" id="CAFBME010000051">
    <property type="protein sequence ID" value="CAB4895138.1"/>
    <property type="molecule type" value="Genomic_DNA"/>
</dbReference>
<dbReference type="AlphaFoldDB" id="A0A6J6G1V8"/>
<dbReference type="EMBL" id="CAFBPI010000028">
    <property type="protein sequence ID" value="CAB5013533.1"/>
    <property type="molecule type" value="Genomic_DNA"/>
</dbReference>
<evidence type="ECO:0000313" key="4">
    <source>
        <dbReference type="EMBL" id="CAB4535260.1"/>
    </source>
</evidence>
<dbReference type="GO" id="GO:0003735">
    <property type="term" value="F:structural constituent of ribosome"/>
    <property type="evidence" value="ECO:0007669"/>
    <property type="project" value="InterPro"/>
</dbReference>
<name>A0A6J6G1V8_9ZZZZ</name>
<comment type="similarity">
    <text evidence="1">Belongs to the bacterial ribosomal protein bL19 family.</text>
</comment>
<evidence type="ECO:0000313" key="5">
    <source>
        <dbReference type="EMBL" id="CAB4594109.1"/>
    </source>
</evidence>
<dbReference type="FunFam" id="2.30.30.790:FF:000001">
    <property type="entry name" value="50S ribosomal protein L19"/>
    <property type="match status" value="1"/>
</dbReference>
<dbReference type="InterPro" id="IPR001857">
    <property type="entry name" value="Ribosomal_bL19"/>
</dbReference>
<dbReference type="PROSITE" id="PS01015">
    <property type="entry name" value="RIBOSOMAL_L19"/>
    <property type="match status" value="1"/>
</dbReference>
<dbReference type="InterPro" id="IPR038657">
    <property type="entry name" value="Ribosomal_bL19_sf"/>
</dbReference>
<dbReference type="InterPro" id="IPR008991">
    <property type="entry name" value="Translation_prot_SH3-like_sf"/>
</dbReference>
<dbReference type="PRINTS" id="PR00061">
    <property type="entry name" value="RIBOSOMALL19"/>
</dbReference>
<dbReference type="EMBL" id="CAEZUD010000046">
    <property type="protein sequence ID" value="CAB4594109.1"/>
    <property type="molecule type" value="Genomic_DNA"/>
</dbReference>
<dbReference type="Gene3D" id="2.30.30.790">
    <property type="match status" value="1"/>
</dbReference>
<dbReference type="NCBIfam" id="TIGR01024">
    <property type="entry name" value="rplS_bact"/>
    <property type="match status" value="1"/>
</dbReference>
<evidence type="ECO:0000313" key="7">
    <source>
        <dbReference type="EMBL" id="CAB4895138.1"/>
    </source>
</evidence>
<sequence>MNVLDAVDAASLRSDVISFRSGDEIKIHVRVIEGSKSRLQVFQGIVIRRQGAGVRETFTIRKLSYGVGVERTFPVHTPVIEKFEMVRRGDVRRAKLYYLRDLRGKASKIKERRGANNEFIVEEVPVAKAAPVAAPVVEEIIETPVAEVIETPVEVVAEAPVADVAPEAEVKETPEA</sequence>
<organism evidence="5">
    <name type="scientific">freshwater metagenome</name>
    <dbReference type="NCBI Taxonomy" id="449393"/>
    <lineage>
        <taxon>unclassified sequences</taxon>
        <taxon>metagenomes</taxon>
        <taxon>ecological metagenomes</taxon>
    </lineage>
</organism>
<accession>A0A6J6G1V8</accession>
<gene>
    <name evidence="4" type="ORF">UFOPK1380_00715</name>
    <name evidence="5" type="ORF">UFOPK1778_00870</name>
    <name evidence="6" type="ORF">UFOPK2689_00242</name>
    <name evidence="7" type="ORF">UFOPK3555_00608</name>
    <name evidence="8" type="ORF">UFOPK4095_00601</name>
</gene>
<keyword evidence="3" id="KW-0687">Ribonucleoprotein</keyword>
<protein>
    <submittedName>
        <fullName evidence="5">Unannotated protein</fullName>
    </submittedName>
</protein>
<reference evidence="5" key="1">
    <citation type="submission" date="2020-05" db="EMBL/GenBank/DDBJ databases">
        <authorList>
            <person name="Chiriac C."/>
            <person name="Salcher M."/>
            <person name="Ghai R."/>
            <person name="Kavagutti S V."/>
        </authorList>
    </citation>
    <scope>NUCLEOTIDE SEQUENCE</scope>
</reference>
<keyword evidence="2" id="KW-0689">Ribosomal protein</keyword>
<proteinExistence type="inferred from homology"/>
<dbReference type="SUPFAM" id="SSF50104">
    <property type="entry name" value="Translation proteins SH3-like domain"/>
    <property type="match status" value="1"/>
</dbReference>
<evidence type="ECO:0000256" key="1">
    <source>
        <dbReference type="ARBA" id="ARBA00005781"/>
    </source>
</evidence>
<dbReference type="PANTHER" id="PTHR15680:SF9">
    <property type="entry name" value="LARGE RIBOSOMAL SUBUNIT PROTEIN BL19M"/>
    <property type="match status" value="1"/>
</dbReference>
<dbReference type="GO" id="GO:0022625">
    <property type="term" value="C:cytosolic large ribosomal subunit"/>
    <property type="evidence" value="ECO:0007669"/>
    <property type="project" value="TreeGrafter"/>
</dbReference>
<evidence type="ECO:0000313" key="8">
    <source>
        <dbReference type="EMBL" id="CAB5013533.1"/>
    </source>
</evidence>
<dbReference type="EMBL" id="CAEZSC010000037">
    <property type="protein sequence ID" value="CAB4535260.1"/>
    <property type="molecule type" value="Genomic_DNA"/>
</dbReference>